<comment type="caution">
    <text evidence="1">The sequence shown here is derived from an EMBL/GenBank/DDBJ whole genome shotgun (WGS) entry which is preliminary data.</text>
</comment>
<accession>A0ABU4JK80</accession>
<dbReference type="EMBL" id="JAMXLT020000026">
    <property type="protein sequence ID" value="MDW8550085.1"/>
    <property type="molecule type" value="Genomic_DNA"/>
</dbReference>
<dbReference type="RefSeq" id="WP_228391672.1">
    <property type="nucleotide sequence ID" value="NZ_JAMXLT020000026.1"/>
</dbReference>
<proteinExistence type="predicted"/>
<gene>
    <name evidence="1" type="ORF">NG800_014255</name>
</gene>
<keyword evidence="2" id="KW-1185">Reference proteome</keyword>
<evidence type="ECO:0000313" key="2">
    <source>
        <dbReference type="Proteomes" id="UP001204439"/>
    </source>
</evidence>
<organism evidence="1 2">
    <name type="scientific">Epilithonimonas ginsengisoli</name>
    <dbReference type="NCBI Taxonomy" id="1245592"/>
    <lineage>
        <taxon>Bacteria</taxon>
        <taxon>Pseudomonadati</taxon>
        <taxon>Bacteroidota</taxon>
        <taxon>Flavobacteriia</taxon>
        <taxon>Flavobacteriales</taxon>
        <taxon>Weeksellaceae</taxon>
        <taxon>Chryseobacterium group</taxon>
        <taxon>Epilithonimonas</taxon>
    </lineage>
</organism>
<evidence type="ECO:0000313" key="1">
    <source>
        <dbReference type="EMBL" id="MDW8550085.1"/>
    </source>
</evidence>
<protein>
    <submittedName>
        <fullName evidence="1">Uncharacterized protein</fullName>
    </submittedName>
</protein>
<reference evidence="1 2" key="1">
    <citation type="submission" date="2023-11" db="EMBL/GenBank/DDBJ databases">
        <title>First isolation, identification, and characterization of non-pathogenic Epilithonimonas ginsengisoli isolated from diseased farmed rainbow trout (Oncorhynchus mykiss) in Chile.</title>
        <authorList>
            <person name="Miranda C.D."/>
            <person name="Irgang R."/>
            <person name="Concha C."/>
            <person name="Rojas R."/>
            <person name="Avendano R."/>
        </authorList>
    </citation>
    <scope>NUCLEOTIDE SEQUENCE [LARGE SCALE GENOMIC DNA]</scope>
    <source>
        <strain evidence="1 2">FP99</strain>
    </source>
</reference>
<dbReference type="Proteomes" id="UP001204439">
    <property type="component" value="Unassembled WGS sequence"/>
</dbReference>
<sequence>MTTHKNYKVMTKTILIATDFSLESLDILKKVLKKKHEQHDENKYNILFVSGYDMGDSIRDLLFTTKGTILNKIRPQEFCDAYSIINNKYPNLINKITCDIFTGSFQRAFNNYIDAVNVDEAYYSTTKSRNLSKSQFDIKAYLKKNKHLEAQEVVTETTEFLPEKGRLAEVFL</sequence>
<name>A0ABU4JK80_9FLAO</name>